<feature type="domain" description="ABC transporter" evidence="7">
    <location>
        <begin position="11"/>
        <end position="246"/>
    </location>
</feature>
<dbReference type="FunFam" id="3.40.50.300:FF:000134">
    <property type="entry name" value="Iron-enterobactin ABC transporter ATP-binding protein"/>
    <property type="match status" value="1"/>
</dbReference>
<organism evidence="8 9">
    <name type="scientific">Limimonas halophila</name>
    <dbReference type="NCBI Taxonomy" id="1082479"/>
    <lineage>
        <taxon>Bacteria</taxon>
        <taxon>Pseudomonadati</taxon>
        <taxon>Pseudomonadota</taxon>
        <taxon>Alphaproteobacteria</taxon>
        <taxon>Rhodospirillales</taxon>
        <taxon>Rhodovibrionaceae</taxon>
        <taxon>Limimonas</taxon>
    </lineage>
</organism>
<dbReference type="PROSITE" id="PS50893">
    <property type="entry name" value="ABC_TRANSPORTER_2"/>
    <property type="match status" value="1"/>
</dbReference>
<evidence type="ECO:0000256" key="1">
    <source>
        <dbReference type="ARBA" id="ARBA00005417"/>
    </source>
</evidence>
<protein>
    <submittedName>
        <fullName evidence="8">Iron complex transport system ATP-binding protein</fullName>
    </submittedName>
</protein>
<gene>
    <name evidence="8" type="ORF">SAMN05216241_101466</name>
</gene>
<dbReference type="GO" id="GO:0005524">
    <property type="term" value="F:ATP binding"/>
    <property type="evidence" value="ECO:0007669"/>
    <property type="project" value="UniProtKB-KW"/>
</dbReference>
<dbReference type="SMART" id="SM00382">
    <property type="entry name" value="AAA"/>
    <property type="match status" value="1"/>
</dbReference>
<comment type="similarity">
    <text evidence="1">Belongs to the ABC transporter superfamily.</text>
</comment>
<accession>A0A1G7M319</accession>
<keyword evidence="3" id="KW-0547">Nucleotide-binding</keyword>
<dbReference type="STRING" id="1082479.SAMN05216241_101466"/>
<reference evidence="8 9" key="1">
    <citation type="submission" date="2016-10" db="EMBL/GenBank/DDBJ databases">
        <authorList>
            <person name="de Groot N.N."/>
        </authorList>
    </citation>
    <scope>NUCLEOTIDE SEQUENCE [LARGE SCALE GENOMIC DNA]</scope>
    <source>
        <strain evidence="8 9">DSM 25584</strain>
    </source>
</reference>
<evidence type="ECO:0000259" key="7">
    <source>
        <dbReference type="PROSITE" id="PS50893"/>
    </source>
</evidence>
<evidence type="ECO:0000256" key="5">
    <source>
        <dbReference type="ARBA" id="ARBA00022967"/>
    </source>
</evidence>
<dbReference type="InterPro" id="IPR003593">
    <property type="entry name" value="AAA+_ATPase"/>
</dbReference>
<keyword evidence="5" id="KW-1278">Translocase</keyword>
<evidence type="ECO:0000313" key="8">
    <source>
        <dbReference type="EMBL" id="SDF56192.1"/>
    </source>
</evidence>
<dbReference type="SUPFAM" id="SSF52540">
    <property type="entry name" value="P-loop containing nucleoside triphosphate hydrolases"/>
    <property type="match status" value="1"/>
</dbReference>
<name>A0A1G7M319_9PROT</name>
<dbReference type="Proteomes" id="UP000199415">
    <property type="component" value="Unassembled WGS sequence"/>
</dbReference>
<dbReference type="CDD" id="cd03214">
    <property type="entry name" value="ABC_Iron-Siderophores_B12_Hemin"/>
    <property type="match status" value="1"/>
</dbReference>
<evidence type="ECO:0000256" key="6">
    <source>
        <dbReference type="ARBA" id="ARBA00037066"/>
    </source>
</evidence>
<dbReference type="RefSeq" id="WP_245659415.1">
    <property type="nucleotide sequence ID" value="NZ_FNCE01000001.1"/>
</dbReference>
<keyword evidence="4 8" id="KW-0067">ATP-binding</keyword>
<keyword evidence="9" id="KW-1185">Reference proteome</keyword>
<dbReference type="InterPro" id="IPR027417">
    <property type="entry name" value="P-loop_NTPase"/>
</dbReference>
<evidence type="ECO:0000256" key="3">
    <source>
        <dbReference type="ARBA" id="ARBA00022741"/>
    </source>
</evidence>
<sequence>MNGRHHTGEGLAARGLTVDLGGRRVLTGVDCALARSEMVGLIGPNGAGKTTLLRALAGLIAPTAGEVVLDGRPVRRMDRRRLAAQLAHLAQGERPHWPMAVRELVWLGRAPHRRAFGRVTADDRAAVARAMAATGTDALADRPASDLSAGETARVLLARALAGEPDWLLADEPVAGLDPYHQLDVMAKLHGLAASGRTVAAVLHDLTLAARFCDRVIVLTDGRIAASGPPREILTDARLRAVYGVRAVTGEQHGEPFVLPWARADLGTPC</sequence>
<dbReference type="EMBL" id="FNCE01000001">
    <property type="protein sequence ID" value="SDF56192.1"/>
    <property type="molecule type" value="Genomic_DNA"/>
</dbReference>
<evidence type="ECO:0000313" key="9">
    <source>
        <dbReference type="Proteomes" id="UP000199415"/>
    </source>
</evidence>
<dbReference type="AlphaFoldDB" id="A0A1G7M319"/>
<dbReference type="InterPro" id="IPR003439">
    <property type="entry name" value="ABC_transporter-like_ATP-bd"/>
</dbReference>
<dbReference type="PANTHER" id="PTHR42794:SF1">
    <property type="entry name" value="HEMIN IMPORT ATP-BINDING PROTEIN HMUV"/>
    <property type="match status" value="1"/>
</dbReference>
<dbReference type="Pfam" id="PF00005">
    <property type="entry name" value="ABC_tran"/>
    <property type="match status" value="1"/>
</dbReference>
<comment type="function">
    <text evidence="6">Part of the ABC transporter complex HmuTUV involved in hemin import. Responsible for energy coupling to the transport system.</text>
</comment>
<dbReference type="Gene3D" id="3.40.50.300">
    <property type="entry name" value="P-loop containing nucleotide triphosphate hydrolases"/>
    <property type="match status" value="1"/>
</dbReference>
<keyword evidence="2" id="KW-0813">Transport</keyword>
<evidence type="ECO:0000256" key="2">
    <source>
        <dbReference type="ARBA" id="ARBA00022448"/>
    </source>
</evidence>
<proteinExistence type="inferred from homology"/>
<dbReference type="GO" id="GO:0016887">
    <property type="term" value="F:ATP hydrolysis activity"/>
    <property type="evidence" value="ECO:0007669"/>
    <property type="project" value="InterPro"/>
</dbReference>
<evidence type="ECO:0000256" key="4">
    <source>
        <dbReference type="ARBA" id="ARBA00022840"/>
    </source>
</evidence>
<dbReference type="PANTHER" id="PTHR42794">
    <property type="entry name" value="HEMIN IMPORT ATP-BINDING PROTEIN HMUV"/>
    <property type="match status" value="1"/>
</dbReference>